<feature type="domain" description="Major facilitator superfamily (MFS) profile" evidence="6">
    <location>
        <begin position="15"/>
        <end position="386"/>
    </location>
</feature>
<accession>A0ABZ0CZF2</accession>
<feature type="transmembrane region" description="Helical" evidence="5">
    <location>
        <begin position="104"/>
        <end position="126"/>
    </location>
</feature>
<keyword evidence="2 5" id="KW-0812">Transmembrane</keyword>
<feature type="transmembrane region" description="Helical" evidence="5">
    <location>
        <begin position="50"/>
        <end position="69"/>
    </location>
</feature>
<dbReference type="CDD" id="cd17393">
    <property type="entry name" value="MFS_MosC_like"/>
    <property type="match status" value="1"/>
</dbReference>
<gene>
    <name evidence="7" type="ORF">RXV79_09985</name>
</gene>
<dbReference type="InterPro" id="IPR020846">
    <property type="entry name" value="MFS_dom"/>
</dbReference>
<dbReference type="RefSeq" id="WP_316703280.1">
    <property type="nucleotide sequence ID" value="NZ_CP136336.1"/>
</dbReference>
<dbReference type="SUPFAM" id="SSF103473">
    <property type="entry name" value="MFS general substrate transporter"/>
    <property type="match status" value="1"/>
</dbReference>
<feature type="transmembrane region" description="Helical" evidence="5">
    <location>
        <begin position="210"/>
        <end position="233"/>
    </location>
</feature>
<dbReference type="InterPro" id="IPR051788">
    <property type="entry name" value="MFS_Transporter"/>
</dbReference>
<dbReference type="Pfam" id="PF07690">
    <property type="entry name" value="MFS_1"/>
    <property type="match status" value="1"/>
</dbReference>
<evidence type="ECO:0000259" key="6">
    <source>
        <dbReference type="PROSITE" id="PS50850"/>
    </source>
</evidence>
<evidence type="ECO:0000313" key="7">
    <source>
        <dbReference type="EMBL" id="WOB10372.1"/>
    </source>
</evidence>
<feature type="transmembrane region" description="Helical" evidence="5">
    <location>
        <begin position="12"/>
        <end position="35"/>
    </location>
</feature>
<evidence type="ECO:0000313" key="8">
    <source>
        <dbReference type="Proteomes" id="UP001303946"/>
    </source>
</evidence>
<keyword evidence="8" id="KW-1185">Reference proteome</keyword>
<keyword evidence="4 5" id="KW-0472">Membrane</keyword>
<dbReference type="PANTHER" id="PTHR23514">
    <property type="entry name" value="BYPASS OF STOP CODON PROTEIN 6"/>
    <property type="match status" value="1"/>
</dbReference>
<dbReference type="PROSITE" id="PS50850">
    <property type="entry name" value="MFS"/>
    <property type="match status" value="1"/>
</dbReference>
<feature type="transmembrane region" description="Helical" evidence="5">
    <location>
        <begin position="274"/>
        <end position="295"/>
    </location>
</feature>
<proteinExistence type="predicted"/>
<feature type="transmembrane region" description="Helical" evidence="5">
    <location>
        <begin position="245"/>
        <end position="262"/>
    </location>
</feature>
<dbReference type="Proteomes" id="UP001303946">
    <property type="component" value="Chromosome"/>
</dbReference>
<evidence type="ECO:0000256" key="4">
    <source>
        <dbReference type="ARBA" id="ARBA00023136"/>
    </source>
</evidence>
<sequence length="386" mass="39063">MNLAVPFPDLTLLRATIAVRAQFFIAGALFATWGIHVPTVKLHYGLGEQALAMAMLASGVGAVLTLTQAGRIVGRQGARRMAMLSGALCAGSLVALLVSQSYAVLLALMVVFGIGMSLLDVSINAAASELESLRKRNLMSGFHAMFSLGGMVGAGFGSALLSRGVDAETHLVVTSITSGVFVLLAGLVMLQTVAGSSQEGHGFSLPRGALGLLGVLAALGLIAEGAMYDWSVLYMAQELKSAPDFAALAYASFSGAMAAARFGGDWVRDRVAPAVLMSSSAALAAVSMAAVLLIAHPVATLIGFALVGLGFANVVPVLFGTAAKLDANPAHGIAVVASVGYFGMMAGPPLIGVIAEHSSLSVGLASVAVFAAILALAAPKALSPSR</sequence>
<dbReference type="EMBL" id="CP136336">
    <property type="protein sequence ID" value="WOB10372.1"/>
    <property type="molecule type" value="Genomic_DNA"/>
</dbReference>
<dbReference type="Gene3D" id="1.20.1250.20">
    <property type="entry name" value="MFS general substrate transporter like domains"/>
    <property type="match status" value="2"/>
</dbReference>
<feature type="transmembrane region" description="Helical" evidence="5">
    <location>
        <begin position="333"/>
        <end position="354"/>
    </location>
</feature>
<dbReference type="PANTHER" id="PTHR23514:SF13">
    <property type="entry name" value="INNER MEMBRANE PROTEIN YBJJ"/>
    <property type="match status" value="1"/>
</dbReference>
<feature type="transmembrane region" description="Helical" evidence="5">
    <location>
        <begin position="301"/>
        <end position="321"/>
    </location>
</feature>
<evidence type="ECO:0000256" key="3">
    <source>
        <dbReference type="ARBA" id="ARBA00022989"/>
    </source>
</evidence>
<reference evidence="7 8" key="1">
    <citation type="submission" date="2023-10" db="EMBL/GenBank/DDBJ databases">
        <title>Bacteria for the degradation of biodegradable plastic PBAT(Polybutylene adipate terephthalate).</title>
        <authorList>
            <person name="Weon H.-Y."/>
            <person name="Yeon J."/>
        </authorList>
    </citation>
    <scope>NUCLEOTIDE SEQUENCE [LARGE SCALE GENOMIC DNA]</scope>
    <source>
        <strain evidence="7 8">SBD 7-3</strain>
    </source>
</reference>
<evidence type="ECO:0000256" key="2">
    <source>
        <dbReference type="ARBA" id="ARBA00022692"/>
    </source>
</evidence>
<feature type="transmembrane region" description="Helical" evidence="5">
    <location>
        <begin position="138"/>
        <end position="159"/>
    </location>
</feature>
<organism evidence="7 8">
    <name type="scientific">Piscinibacter gummiphilus</name>
    <dbReference type="NCBI Taxonomy" id="946333"/>
    <lineage>
        <taxon>Bacteria</taxon>
        <taxon>Pseudomonadati</taxon>
        <taxon>Pseudomonadota</taxon>
        <taxon>Betaproteobacteria</taxon>
        <taxon>Burkholderiales</taxon>
        <taxon>Sphaerotilaceae</taxon>
        <taxon>Piscinibacter</taxon>
    </lineage>
</organism>
<feature type="transmembrane region" description="Helical" evidence="5">
    <location>
        <begin position="171"/>
        <end position="190"/>
    </location>
</feature>
<keyword evidence="3 5" id="KW-1133">Transmembrane helix</keyword>
<feature type="transmembrane region" description="Helical" evidence="5">
    <location>
        <begin position="360"/>
        <end position="378"/>
    </location>
</feature>
<name>A0ABZ0CZF2_9BURK</name>
<comment type="subcellular location">
    <subcellularLocation>
        <location evidence="1">Membrane</location>
        <topology evidence="1">Multi-pass membrane protein</topology>
    </subcellularLocation>
</comment>
<evidence type="ECO:0000256" key="5">
    <source>
        <dbReference type="SAM" id="Phobius"/>
    </source>
</evidence>
<dbReference type="InterPro" id="IPR011701">
    <property type="entry name" value="MFS"/>
</dbReference>
<dbReference type="InterPro" id="IPR036259">
    <property type="entry name" value="MFS_trans_sf"/>
</dbReference>
<evidence type="ECO:0000256" key="1">
    <source>
        <dbReference type="ARBA" id="ARBA00004141"/>
    </source>
</evidence>
<protein>
    <submittedName>
        <fullName evidence="7">MFS transporter</fullName>
    </submittedName>
</protein>